<gene>
    <name evidence="2" type="ORF">HLB44_25460</name>
</gene>
<reference evidence="2 3" key="1">
    <citation type="submission" date="2020-05" db="EMBL/GenBank/DDBJ databases">
        <title>Aquincola sp. isolate from soil.</title>
        <authorList>
            <person name="Han J."/>
            <person name="Kim D.-U."/>
        </authorList>
    </citation>
    <scope>NUCLEOTIDE SEQUENCE [LARGE SCALE GENOMIC DNA]</scope>
    <source>
        <strain evidence="2 3">S2</strain>
    </source>
</reference>
<keyword evidence="3" id="KW-1185">Reference proteome</keyword>
<dbReference type="EMBL" id="JABRWJ010000008">
    <property type="protein sequence ID" value="NRF70362.1"/>
    <property type="molecule type" value="Genomic_DNA"/>
</dbReference>
<proteinExistence type="predicted"/>
<feature type="region of interest" description="Disordered" evidence="1">
    <location>
        <begin position="23"/>
        <end position="43"/>
    </location>
</feature>
<dbReference type="Pfam" id="PF05136">
    <property type="entry name" value="Phage_portal_2"/>
    <property type="match status" value="1"/>
</dbReference>
<protein>
    <submittedName>
        <fullName evidence="2">Phage portal protein</fullName>
    </submittedName>
</protein>
<dbReference type="NCBIfam" id="TIGR01539">
    <property type="entry name" value="portal_lambda"/>
    <property type="match status" value="1"/>
</dbReference>
<accession>A0ABX2ENY1</accession>
<comment type="caution">
    <text evidence="2">The sequence shown here is derived from an EMBL/GenBank/DDBJ whole genome shotgun (WGS) entry which is preliminary data.</text>
</comment>
<evidence type="ECO:0000313" key="2">
    <source>
        <dbReference type="EMBL" id="NRF70362.1"/>
    </source>
</evidence>
<organism evidence="2 3">
    <name type="scientific">Pseudaquabacterium terrae</name>
    <dbReference type="NCBI Taxonomy" id="2732868"/>
    <lineage>
        <taxon>Bacteria</taxon>
        <taxon>Pseudomonadati</taxon>
        <taxon>Pseudomonadota</taxon>
        <taxon>Betaproteobacteria</taxon>
        <taxon>Burkholderiales</taxon>
        <taxon>Sphaerotilaceae</taxon>
        <taxon>Pseudaquabacterium</taxon>
    </lineage>
</organism>
<evidence type="ECO:0000256" key="1">
    <source>
        <dbReference type="SAM" id="MobiDB-lite"/>
    </source>
</evidence>
<evidence type="ECO:0000313" key="3">
    <source>
        <dbReference type="Proteomes" id="UP000737171"/>
    </source>
</evidence>
<dbReference type="Proteomes" id="UP000737171">
    <property type="component" value="Unassembled WGS sequence"/>
</dbReference>
<name>A0ABX2ENY1_9BURK</name>
<dbReference type="RefSeq" id="WP_173129255.1">
    <property type="nucleotide sequence ID" value="NZ_JABRWJ010000008.1"/>
</dbReference>
<sequence length="568" mass="62950">MKGRFRDAKAVADFMARYDAGGTGRRVKSWQPPSSGPRDALQPGFERLRNRGRDVARNDWAGESGVQKWTTTLIGTGIQPRWADPTVNEAWERQGRTCDADGVSDVYGMQALGVRSWIGSGEVFLRLRVRNDSLVARGFLASPVQYQLIESDFCPMFDADQWDGMPKDHYIRQGIELNRYGRRVAYWMYPEHPGDRSRGISPGKHDLIRIRAEEISHVFEPLRPGQLRGVSPLAPILVRLRNAADFEDATLDRQKLGNLFVAFLKRNIPAGAHLEYDPVTGLPVFYNQKGDPLAGLEPGMFQELMPGEEMQFANPPDPAASYPDFMRVTNRGTAAGLGLPYELFAGDIQDVSDRTLRVIINEFRRYAEQRIWTIVIPKLCQPMVDWWAIYGAGNIAHSVASRPTWHPQGWPYIHPVQDVEGKVKAIEAGLTSRSAVISERGDDPRGVARQIAEDAELFPVAPPTVAPAVASMPDDLRRFEARAADQQIAMVNILANLVPAITGKADAASLTRAIDAIKVTAEAAKAAAEKAIDVNVLMPDRKRETNVEYDAASGEIVKSTTIETSLLQ</sequence>
<dbReference type="InterPro" id="IPR006429">
    <property type="entry name" value="Phage_lambda_portal"/>
</dbReference>